<accession>A0A7S2MC90</accession>
<evidence type="ECO:0000256" key="1">
    <source>
        <dbReference type="ARBA" id="ARBA00022670"/>
    </source>
</evidence>
<dbReference type="GO" id="GO:0046872">
    <property type="term" value="F:metal ion binding"/>
    <property type="evidence" value="ECO:0007669"/>
    <property type="project" value="UniProtKB-UniRule"/>
</dbReference>
<dbReference type="GO" id="GO:0004222">
    <property type="term" value="F:metalloendopeptidase activity"/>
    <property type="evidence" value="ECO:0007669"/>
    <property type="project" value="InterPro"/>
</dbReference>
<proteinExistence type="inferred from homology"/>
<comment type="cofactor">
    <cofactor evidence="6">
        <name>Zn(2+)</name>
        <dbReference type="ChEBI" id="CHEBI:29105"/>
    </cofactor>
    <text evidence="6">Binds 1 zinc ion.</text>
</comment>
<protein>
    <recommendedName>
        <fullName evidence="9">Peptidase M3A/M3B catalytic domain-containing protein</fullName>
    </recommendedName>
</protein>
<keyword evidence="5 6" id="KW-0482">Metalloprotease</keyword>
<dbReference type="InterPro" id="IPR045090">
    <property type="entry name" value="Pept_M3A_M3B"/>
</dbReference>
<organism evidence="10">
    <name type="scientific">Helicotheca tamesis</name>
    <dbReference type="NCBI Taxonomy" id="374047"/>
    <lineage>
        <taxon>Eukaryota</taxon>
        <taxon>Sar</taxon>
        <taxon>Stramenopiles</taxon>
        <taxon>Ochrophyta</taxon>
        <taxon>Bacillariophyta</taxon>
        <taxon>Mediophyceae</taxon>
        <taxon>Lithodesmiophycidae</taxon>
        <taxon>Lithodesmiales</taxon>
        <taxon>Lithodesmiaceae</taxon>
        <taxon>Helicotheca</taxon>
    </lineage>
</organism>
<reference evidence="10" key="1">
    <citation type="submission" date="2021-01" db="EMBL/GenBank/DDBJ databases">
        <authorList>
            <person name="Corre E."/>
            <person name="Pelletier E."/>
            <person name="Niang G."/>
            <person name="Scheremetjew M."/>
            <person name="Finn R."/>
            <person name="Kale V."/>
            <person name="Holt S."/>
            <person name="Cochrane G."/>
            <person name="Meng A."/>
            <person name="Brown T."/>
            <person name="Cohen L."/>
        </authorList>
    </citation>
    <scope>NUCLEOTIDE SEQUENCE</scope>
    <source>
        <strain evidence="10">CCMP826</strain>
    </source>
</reference>
<dbReference type="EMBL" id="HBGV01003636">
    <property type="protein sequence ID" value="CAD9474945.1"/>
    <property type="molecule type" value="Transcribed_RNA"/>
</dbReference>
<dbReference type="PANTHER" id="PTHR11804:SF84">
    <property type="entry name" value="SACCHAROLYSIN"/>
    <property type="match status" value="1"/>
</dbReference>
<keyword evidence="2 6" id="KW-0479">Metal-binding</keyword>
<evidence type="ECO:0000256" key="7">
    <source>
        <dbReference type="SAM" id="Coils"/>
    </source>
</evidence>
<feature type="domain" description="Peptidase M3A/M3B catalytic" evidence="9">
    <location>
        <begin position="151"/>
        <end position="552"/>
    </location>
</feature>
<keyword evidence="1 6" id="KW-0645">Protease</keyword>
<dbReference type="Pfam" id="PF01432">
    <property type="entry name" value="Peptidase_M3"/>
    <property type="match status" value="1"/>
</dbReference>
<evidence type="ECO:0000256" key="3">
    <source>
        <dbReference type="ARBA" id="ARBA00022801"/>
    </source>
</evidence>
<dbReference type="GO" id="GO:0006508">
    <property type="term" value="P:proteolysis"/>
    <property type="evidence" value="ECO:0007669"/>
    <property type="project" value="UniProtKB-KW"/>
</dbReference>
<keyword evidence="4 6" id="KW-0862">Zinc</keyword>
<feature type="compositionally biased region" description="Basic and acidic residues" evidence="8">
    <location>
        <begin position="88"/>
        <end position="99"/>
    </location>
</feature>
<dbReference type="InterPro" id="IPR001567">
    <property type="entry name" value="Pept_M3A_M3B_dom"/>
</dbReference>
<dbReference type="GO" id="GO:0006518">
    <property type="term" value="P:peptide metabolic process"/>
    <property type="evidence" value="ECO:0007669"/>
    <property type="project" value="TreeGrafter"/>
</dbReference>
<name>A0A7S2MC90_9STRA</name>
<comment type="similarity">
    <text evidence="6">Belongs to the peptidase M3 family.</text>
</comment>
<dbReference type="Gene3D" id="1.10.1370.30">
    <property type="match status" value="2"/>
</dbReference>
<gene>
    <name evidence="10" type="ORF">HTAM1171_LOCUS2225</name>
</gene>
<dbReference type="SUPFAM" id="SSF55486">
    <property type="entry name" value="Metalloproteases ('zincins'), catalytic domain"/>
    <property type="match status" value="1"/>
</dbReference>
<feature type="region of interest" description="Disordered" evidence="8">
    <location>
        <begin position="81"/>
        <end position="101"/>
    </location>
</feature>
<dbReference type="AlphaFoldDB" id="A0A7S2MC90"/>
<evidence type="ECO:0000256" key="5">
    <source>
        <dbReference type="ARBA" id="ARBA00023049"/>
    </source>
</evidence>
<evidence type="ECO:0000256" key="4">
    <source>
        <dbReference type="ARBA" id="ARBA00022833"/>
    </source>
</evidence>
<evidence type="ECO:0000313" key="10">
    <source>
        <dbReference type="EMBL" id="CAD9474945.1"/>
    </source>
</evidence>
<evidence type="ECO:0000256" key="6">
    <source>
        <dbReference type="RuleBase" id="RU003435"/>
    </source>
</evidence>
<dbReference type="PANTHER" id="PTHR11804">
    <property type="entry name" value="PROTEASE M3 THIMET OLIGOPEPTIDASE-RELATED"/>
    <property type="match status" value="1"/>
</dbReference>
<keyword evidence="3 6" id="KW-0378">Hydrolase</keyword>
<evidence type="ECO:0000256" key="8">
    <source>
        <dbReference type="SAM" id="MobiDB-lite"/>
    </source>
</evidence>
<keyword evidence="7" id="KW-0175">Coiled coil</keyword>
<feature type="coiled-coil region" evidence="7">
    <location>
        <begin position="552"/>
        <end position="579"/>
    </location>
</feature>
<sequence length="636" mass="70835">MALASTDTTTYSSENLFETKKDMEDLLSNPDVLEEAKLHRSNLDAALGEDGGSSGGGDDEKLGGLVKTLDIIIRTCQCNDMSSSPEAKSIREETSKIESELGMSRNSMKLGYIAPDDDDDDEKNDETDKKGVFIPASSVALRNMVRTSAKESRRKAAYEGLRSIGPFVCSNGFVEIVKLRNKLARKLGFVDYYDYTVTNAEGFGKDKLFEILDDLELSTRPLMEEGRKELAKRYGDTALEPWNLSFMMAGSVIKKMDPYFPFSKSVERYVKSYSALNITYADATMTLDLLDRQKKYSNGFCHWPVCAWVKPDGTLVPSKTNFTSLANPTAVGSGLTALTTLMHEAGHAAHFANIRQPSPLFSQERAPTSVAYAENQSMFLDSLVGDAAWRAKYALDLDGTPIPFEIIEEEIRATQPFAVFALRGMLAVSYFEKALYELPEEEVTTERIQTLADEIENKIQGGLSPRPVLSVPHIVSDEASCYYQGYTLAEMSVHQTRAYFKKKYGYIVDNPNVGPTLTKAYWECGNSRLFLDLVRDLTGKDLSGEDWTDALKESMEERITREKEEYDEAIRQNATTAQQDEQKEREDIDLKMAVKFVDGDLLIADSTKSKGGLLGACKEFEEFVASRIASTETAAE</sequence>
<evidence type="ECO:0000256" key="2">
    <source>
        <dbReference type="ARBA" id="ARBA00022723"/>
    </source>
</evidence>
<evidence type="ECO:0000259" key="9">
    <source>
        <dbReference type="Pfam" id="PF01432"/>
    </source>
</evidence>